<proteinExistence type="predicted"/>
<accession>F0XGH0</accession>
<dbReference type="InParanoid" id="F0XGH0"/>
<dbReference type="Proteomes" id="UP000007796">
    <property type="component" value="Unassembled WGS sequence"/>
</dbReference>
<evidence type="ECO:0000256" key="1">
    <source>
        <dbReference type="SAM" id="Coils"/>
    </source>
</evidence>
<dbReference type="RefSeq" id="XP_014172522.1">
    <property type="nucleotide sequence ID" value="XM_014317047.1"/>
</dbReference>
<gene>
    <name evidence="3" type="ORF">CMQ_2969</name>
</gene>
<reference evidence="3 4" key="1">
    <citation type="journal article" date="2011" name="Proc. Natl. Acad. Sci. U.S.A.">
        <title>Genome and transcriptome analyses of the mountain pine beetle-fungal symbiont Grosmannia clavigera, a lodgepole pine pathogen.</title>
        <authorList>
            <person name="DiGuistini S."/>
            <person name="Wang Y."/>
            <person name="Liao N.Y."/>
            <person name="Taylor G."/>
            <person name="Tanguay P."/>
            <person name="Feau N."/>
            <person name="Henrissat B."/>
            <person name="Chan S.K."/>
            <person name="Hesse-Orce U."/>
            <person name="Alamouti S.M."/>
            <person name="Tsui C.K.M."/>
            <person name="Docking R.T."/>
            <person name="Levasseur A."/>
            <person name="Haridas S."/>
            <person name="Robertson G."/>
            <person name="Birol I."/>
            <person name="Holt R.A."/>
            <person name="Marra M.A."/>
            <person name="Hamelin R.C."/>
            <person name="Hirst M."/>
            <person name="Jones S.J.M."/>
            <person name="Bohlmann J."/>
            <person name="Breuil C."/>
        </authorList>
    </citation>
    <scope>NUCLEOTIDE SEQUENCE [LARGE SCALE GENOMIC DNA]</scope>
    <source>
        <strain evidence="4">kw1407 / UAMH 11150</strain>
    </source>
</reference>
<dbReference type="OrthoDB" id="5234772at2759"/>
<dbReference type="eggNOG" id="ENOG502RVVP">
    <property type="taxonomic scope" value="Eukaryota"/>
</dbReference>
<dbReference type="AlphaFoldDB" id="F0XGH0"/>
<dbReference type="GeneID" id="25976016"/>
<protein>
    <submittedName>
        <fullName evidence="3">Uncharacterized protein</fullName>
    </submittedName>
</protein>
<feature type="coiled-coil region" evidence="1">
    <location>
        <begin position="325"/>
        <end position="352"/>
    </location>
</feature>
<feature type="region of interest" description="Disordered" evidence="2">
    <location>
        <begin position="35"/>
        <end position="99"/>
    </location>
</feature>
<evidence type="ECO:0000256" key="2">
    <source>
        <dbReference type="SAM" id="MobiDB-lite"/>
    </source>
</evidence>
<organism evidence="4">
    <name type="scientific">Grosmannia clavigera (strain kw1407 / UAMH 11150)</name>
    <name type="common">Blue stain fungus</name>
    <name type="synonym">Graphiocladiella clavigera</name>
    <dbReference type="NCBI Taxonomy" id="655863"/>
    <lineage>
        <taxon>Eukaryota</taxon>
        <taxon>Fungi</taxon>
        <taxon>Dikarya</taxon>
        <taxon>Ascomycota</taxon>
        <taxon>Pezizomycotina</taxon>
        <taxon>Sordariomycetes</taxon>
        <taxon>Sordariomycetidae</taxon>
        <taxon>Ophiostomatales</taxon>
        <taxon>Ophiostomataceae</taxon>
        <taxon>Leptographium</taxon>
    </lineage>
</organism>
<dbReference type="EMBL" id="GL629769">
    <property type="protein sequence ID" value="EFX03040.1"/>
    <property type="molecule type" value="Genomic_DNA"/>
</dbReference>
<sequence>MADGREEDLLDLLQAMQAQQTALATNTKQLLERCRAEHAGSAGRNADVDAAATEKTAGPSEDVAMGGMADATENRRQPGPGSEDEKQSRPQPPPQRLPSLCRGCYDVLLTLVHDAYATPSHTQWYAADKDAFAAELDRRLDDVRHLRDGATLARVEDWIDSQRHAWLRRRLRDAVGIRALDEAVDGSSSSSNKTRLQLQTRLASPATDLSQLLRELLDRRNGRKTDDVAAFVDLDTALGSARKEAETAIRKLQLESSTSSASAAARGAILRDILFAPGTTPTGSAAQKLERALLDGSVGLEQGLREAVRTTNTGSAAIAGSVVTNAAVTAKIEKHRKRLAELRRAKAAHEAQKMKRLRPPEMPYFLEGDSPCATCSRTTIPQQSPFCIVCFLEVDYCLRENHTVWCSPSCMAKTYIKHFAADHPCAAGGRCCRTTTTTSSASRQQHSGHYFCRECVLSFSINTFYCTELCAGRDFQHHRETVHLPKREMRADLYDDRADLSYGPHGGSNVVAADDRTSRPSDEYTAANIAKHVLSMDEAFASCQKKHPDWQLAETKVEIVMAS</sequence>
<evidence type="ECO:0000313" key="4">
    <source>
        <dbReference type="Proteomes" id="UP000007796"/>
    </source>
</evidence>
<keyword evidence="1" id="KW-0175">Coiled coil</keyword>
<keyword evidence="4" id="KW-1185">Reference proteome</keyword>
<evidence type="ECO:0000313" key="3">
    <source>
        <dbReference type="EMBL" id="EFX03040.1"/>
    </source>
</evidence>
<name>F0XGH0_GROCL</name>
<dbReference type="HOGENOM" id="CLU_512978_0_0_1"/>